<dbReference type="InterPro" id="IPR036322">
    <property type="entry name" value="WD40_repeat_dom_sf"/>
</dbReference>
<dbReference type="EMBL" id="JAAAUY010000313">
    <property type="protein sequence ID" value="KAF9331590.1"/>
    <property type="molecule type" value="Genomic_DNA"/>
</dbReference>
<dbReference type="InterPro" id="IPR040251">
    <property type="entry name" value="SEC31-like"/>
</dbReference>
<feature type="compositionally biased region" description="Polar residues" evidence="17">
    <location>
        <begin position="1062"/>
        <end position="1077"/>
    </location>
</feature>
<dbReference type="InterPro" id="IPR015943">
    <property type="entry name" value="WD40/YVTN_repeat-like_dom_sf"/>
</dbReference>
<dbReference type="Gene3D" id="1.20.940.10">
    <property type="entry name" value="Functional domain of the splicing factor Prp18"/>
    <property type="match status" value="1"/>
</dbReference>
<keyword evidence="7 16" id="KW-0853">WD repeat</keyword>
<keyword evidence="13" id="KW-0968">Cytoplasmic vesicle</keyword>
<evidence type="ECO:0000256" key="17">
    <source>
        <dbReference type="SAM" id="MobiDB-lite"/>
    </source>
</evidence>
<feature type="compositionally biased region" description="Low complexity" evidence="17">
    <location>
        <begin position="889"/>
        <end position="901"/>
    </location>
</feature>
<keyword evidence="6" id="KW-0813">Transport</keyword>
<keyword evidence="12" id="KW-0472">Membrane</keyword>
<dbReference type="Gene3D" id="1.25.40.1030">
    <property type="match status" value="1"/>
</dbReference>
<evidence type="ECO:0000313" key="19">
    <source>
        <dbReference type="EMBL" id="KAF9331590.1"/>
    </source>
</evidence>
<evidence type="ECO:0000256" key="3">
    <source>
        <dbReference type="ARBA" id="ARBA00009358"/>
    </source>
</evidence>
<keyword evidence="8" id="KW-0677">Repeat</keyword>
<dbReference type="InterPro" id="IPR009917">
    <property type="entry name" value="SRA1/Sec31"/>
</dbReference>
<dbReference type="InterPro" id="IPR019775">
    <property type="entry name" value="WD40_repeat_CS"/>
</dbReference>
<reference evidence="19" key="1">
    <citation type="journal article" date="2020" name="Fungal Divers.">
        <title>Resolving the Mortierellaceae phylogeny through synthesis of multi-gene phylogenetics and phylogenomics.</title>
        <authorList>
            <person name="Vandepol N."/>
            <person name="Liber J."/>
            <person name="Desiro A."/>
            <person name="Na H."/>
            <person name="Kennedy M."/>
            <person name="Barry K."/>
            <person name="Grigoriev I.V."/>
            <person name="Miller A.N."/>
            <person name="O'Donnell K."/>
            <person name="Stajich J.E."/>
            <person name="Bonito G."/>
        </authorList>
    </citation>
    <scope>NUCLEOTIDE SEQUENCE</scope>
    <source>
        <strain evidence="19">NVP1</strain>
    </source>
</reference>
<accession>A0A9P5VLZ9</accession>
<dbReference type="Proteomes" id="UP000696485">
    <property type="component" value="Unassembled WGS sequence"/>
</dbReference>
<evidence type="ECO:0000313" key="20">
    <source>
        <dbReference type="Proteomes" id="UP000696485"/>
    </source>
</evidence>
<feature type="repeat" description="WD" evidence="16">
    <location>
        <begin position="118"/>
        <end position="160"/>
    </location>
</feature>
<proteinExistence type="inferred from homology"/>
<evidence type="ECO:0000256" key="13">
    <source>
        <dbReference type="ARBA" id="ARBA00023329"/>
    </source>
</evidence>
<dbReference type="SUPFAM" id="SSF50978">
    <property type="entry name" value="WD40 repeat-like"/>
    <property type="match status" value="1"/>
</dbReference>
<comment type="function">
    <text evidence="14">Component of the coat protein complex II (COPII) which promotes the formation of transport vesicles from the endoplasmic reticulum (ER). The coat has two main functions, the physical deformation of the endoplasmic reticulum membrane into vesicles and the selection of cargo molecules.</text>
</comment>
<evidence type="ECO:0000256" key="7">
    <source>
        <dbReference type="ARBA" id="ARBA00022574"/>
    </source>
</evidence>
<evidence type="ECO:0000256" key="12">
    <source>
        <dbReference type="ARBA" id="ARBA00023136"/>
    </source>
</evidence>
<evidence type="ECO:0000256" key="6">
    <source>
        <dbReference type="ARBA" id="ARBA00022448"/>
    </source>
</evidence>
<feature type="compositionally biased region" description="Low complexity" evidence="17">
    <location>
        <begin position="1126"/>
        <end position="1140"/>
    </location>
</feature>
<dbReference type="GO" id="GO:0030127">
    <property type="term" value="C:COPII vesicle coat"/>
    <property type="evidence" value="ECO:0007669"/>
    <property type="project" value="TreeGrafter"/>
</dbReference>
<dbReference type="PROSITE" id="PS00678">
    <property type="entry name" value="WD_REPEATS_1"/>
    <property type="match status" value="1"/>
</dbReference>
<dbReference type="Pfam" id="PF07304">
    <property type="entry name" value="SRA1"/>
    <property type="match status" value="1"/>
</dbReference>
<feature type="domain" description="SRA1/Sec31" evidence="18">
    <location>
        <begin position="1201"/>
        <end position="1326"/>
    </location>
</feature>
<feature type="compositionally biased region" description="Low complexity" evidence="17">
    <location>
        <begin position="915"/>
        <end position="936"/>
    </location>
</feature>
<evidence type="ECO:0000256" key="2">
    <source>
        <dbReference type="ARBA" id="ARBA00004586"/>
    </source>
</evidence>
<dbReference type="Pfam" id="PF00400">
    <property type="entry name" value="WD40"/>
    <property type="match status" value="1"/>
</dbReference>
<name>A0A9P5VLZ9_9FUNG</name>
<evidence type="ECO:0000256" key="14">
    <source>
        <dbReference type="ARBA" id="ARBA00025471"/>
    </source>
</evidence>
<organism evidence="19 20">
    <name type="scientific">Podila minutissima</name>
    <dbReference type="NCBI Taxonomy" id="64525"/>
    <lineage>
        <taxon>Eukaryota</taxon>
        <taxon>Fungi</taxon>
        <taxon>Fungi incertae sedis</taxon>
        <taxon>Mucoromycota</taxon>
        <taxon>Mortierellomycotina</taxon>
        <taxon>Mortierellomycetes</taxon>
        <taxon>Mortierellales</taxon>
        <taxon>Mortierellaceae</taxon>
        <taxon>Podila</taxon>
    </lineage>
</organism>
<dbReference type="Gene3D" id="2.130.10.10">
    <property type="entry name" value="YVTN repeat-like/Quinoprotein amine dehydrogenase"/>
    <property type="match status" value="2"/>
</dbReference>
<feature type="compositionally biased region" description="Polar residues" evidence="17">
    <location>
        <begin position="973"/>
        <end position="999"/>
    </location>
</feature>
<dbReference type="GO" id="GO:0005789">
    <property type="term" value="C:endoplasmic reticulum membrane"/>
    <property type="evidence" value="ECO:0007669"/>
    <property type="project" value="UniProtKB-SubCell"/>
</dbReference>
<protein>
    <recommendedName>
        <fullName evidence="5">Protein transport protein SEC31</fullName>
    </recommendedName>
    <alternativeName>
        <fullName evidence="4">Protein transport protein sec31</fullName>
    </alternativeName>
</protein>
<keyword evidence="9" id="KW-0256">Endoplasmic reticulum</keyword>
<keyword evidence="11" id="KW-0653">Protein transport</keyword>
<dbReference type="GO" id="GO:0070971">
    <property type="term" value="C:endoplasmic reticulum exit site"/>
    <property type="evidence" value="ECO:0007669"/>
    <property type="project" value="TreeGrafter"/>
</dbReference>
<evidence type="ECO:0000256" key="8">
    <source>
        <dbReference type="ARBA" id="ARBA00022737"/>
    </source>
</evidence>
<evidence type="ECO:0000259" key="18">
    <source>
        <dbReference type="Pfam" id="PF07304"/>
    </source>
</evidence>
<gene>
    <name evidence="19" type="primary">SEC31_2</name>
    <name evidence="19" type="ORF">BG006_005556</name>
</gene>
<feature type="region of interest" description="Disordered" evidence="17">
    <location>
        <begin position="867"/>
        <end position="1227"/>
    </location>
</feature>
<evidence type="ECO:0000256" key="11">
    <source>
        <dbReference type="ARBA" id="ARBA00022927"/>
    </source>
</evidence>
<dbReference type="PANTHER" id="PTHR13923:SF11">
    <property type="entry name" value="SECRETORY 31, ISOFORM D"/>
    <property type="match status" value="1"/>
</dbReference>
<evidence type="ECO:0000256" key="1">
    <source>
        <dbReference type="ARBA" id="ARBA00004156"/>
    </source>
</evidence>
<keyword evidence="20" id="KW-1185">Reference proteome</keyword>
<feature type="compositionally biased region" description="Low complexity" evidence="17">
    <location>
        <begin position="867"/>
        <end position="882"/>
    </location>
</feature>
<dbReference type="GO" id="GO:0015031">
    <property type="term" value="P:protein transport"/>
    <property type="evidence" value="ECO:0007669"/>
    <property type="project" value="UniProtKB-KW"/>
</dbReference>
<dbReference type="SMART" id="SM00320">
    <property type="entry name" value="WD40"/>
    <property type="match status" value="4"/>
</dbReference>
<evidence type="ECO:0000256" key="15">
    <source>
        <dbReference type="ARBA" id="ARBA00029433"/>
    </source>
</evidence>
<feature type="compositionally biased region" description="Pro residues" evidence="17">
    <location>
        <begin position="1080"/>
        <end position="1093"/>
    </location>
</feature>
<feature type="compositionally biased region" description="Pro residues" evidence="17">
    <location>
        <begin position="1202"/>
        <end position="1211"/>
    </location>
</feature>
<keyword evidence="10" id="KW-0931">ER-Golgi transport</keyword>
<sequence>MRQKTVSRTSTFAWSPGQHAPLLATGTVAGAFDANFSNTCQLEIFDLNLADKSPEAVEVSQPVGVVPSNARFNRLAWASPTVDRPYGMIAGGMENGELNLWDANAILSGGKDVLFSKQVNHSGPVRGLHFNPFQQNLLSSASSNGEVFIWDLGNMTKPYTPGTRSTKLDDITCVAWNNHVQHILATSSTTGYTVVWDLKSKREVLTLSYPGASVSGMGSMNNLAQMGAPSRRGITAIAWNPDVATQIITATEDDNSPVILVWDLRYAHAPEKLPPSSSWNFDIDWCPRNPDLLASASFDGKINVFSVQSTRDGDSALSSHAAQEAHDPFAPQVYQPQGTASTLSLKQPPKWLRRPVGASFGFGGKLAVFRNRPAPPLNLTPGSVAPAGTPANIPSVTLVNVITESEIVRRASDLEHALEAKALDQFCENQTHSKTDTAEYWAVLRALFEANPREQLVQHLGFNKQDLIDQVTALTGSLSLGSTSSLTSARAPISANGASGHVLPQSQRGSILGINALYSSSGLGLHSSESSTTIAPPVPLSASIKTKSLGSFHIYPSSGSDIDKKITRCVVAGDFDSAVNVCLHDNRLADALVLAICGGPELLERTQRAYFEKSAASKSYLRLLQSVVNGDLEDVVEHADLVDWQEVVVILCTFARPDEFGRLCEALGVRLESVWARQIQAGQTLESTVKLRHSTVLCYLAAGSLERVVSIWAMEQEAEVYASNGYDYSRSEYERNARSLQAFIEKVTVFRSAIDYIDPAISDHPSERHEDDQEHSQPKLATLYNKYTEYAEILSSQGQLAIALEYLNLTPAHYRERDTPAIMRDRVYHSGVDVSKVITPDFPFEPVYLVGEGEHKQQEHQEFDQYQFGQQQKHHQQQQQYQAPNSYAPQPVHHQPTQPQHFQSNYPAQTGFGAPPTQQYGQGTFGYQQQQQQQATAPPPPPPPQFKNEHPAVPQVTNNPYAPANPTFGGYGQTPSTFNQPPYGTPGIPSQSYSYQHQTAPPVERVSSAELPASQRKDTGNWNDPPMVPLANATKRPATAGAGAMNKAQITSPFPGGPVGAQDNSTPTPPTVGQNYYGQPPQPSILPPPPMGQRPPGHGGHPGHSRHPGHGGPSPQTGMTSPPRGPYQNYGNQQQQQQQNNPPPPPTQQQLQQQHYGQQQGYGHPSPDPSPYQQHQRFGSMGSVGGMASGMPQVVQQRPITPAAPPTPPQPIKSRRSAGDRTHIPEDQKQIYTVLSSELGLARQYATPAAKRPLDDAEKKLNVLFDMLNNEEASPVVVEQMLLLTQALQVKNYNAAYQTHLELHSTRTDEVSAWMTGVKRLIVDNARIQR</sequence>
<evidence type="ECO:0000256" key="5">
    <source>
        <dbReference type="ARBA" id="ARBA00021236"/>
    </source>
</evidence>
<dbReference type="GO" id="GO:0007029">
    <property type="term" value="P:endoplasmic reticulum organization"/>
    <property type="evidence" value="ECO:0007669"/>
    <property type="project" value="TreeGrafter"/>
</dbReference>
<evidence type="ECO:0000256" key="10">
    <source>
        <dbReference type="ARBA" id="ARBA00022892"/>
    </source>
</evidence>
<dbReference type="PANTHER" id="PTHR13923">
    <property type="entry name" value="SEC31-RELATED PROTEIN"/>
    <property type="match status" value="1"/>
</dbReference>
<feature type="compositionally biased region" description="Basic and acidic residues" evidence="17">
    <location>
        <begin position="1217"/>
        <end position="1227"/>
    </location>
</feature>
<dbReference type="InterPro" id="IPR001680">
    <property type="entry name" value="WD40_rpt"/>
</dbReference>
<comment type="subcellular location">
    <subcellularLocation>
        <location evidence="1">Cytoplasmic vesicle membrane</location>
    </subcellularLocation>
    <subcellularLocation>
        <location evidence="15">Endomembrane system</location>
        <topology evidence="15">Peripheral membrane protein</topology>
        <orientation evidence="15">Cytoplasmic side</orientation>
    </subcellularLocation>
    <subcellularLocation>
        <location evidence="2">Endoplasmic reticulum membrane</location>
    </subcellularLocation>
</comment>
<dbReference type="GO" id="GO:0090110">
    <property type="term" value="P:COPII-coated vesicle cargo loading"/>
    <property type="evidence" value="ECO:0007669"/>
    <property type="project" value="TreeGrafter"/>
</dbReference>
<dbReference type="GO" id="GO:0005198">
    <property type="term" value="F:structural molecule activity"/>
    <property type="evidence" value="ECO:0007669"/>
    <property type="project" value="TreeGrafter"/>
</dbReference>
<evidence type="ECO:0000256" key="4">
    <source>
        <dbReference type="ARBA" id="ARBA00013507"/>
    </source>
</evidence>
<dbReference type="PROSITE" id="PS50082">
    <property type="entry name" value="WD_REPEATS_2"/>
    <property type="match status" value="1"/>
</dbReference>
<feature type="compositionally biased region" description="Low complexity" evidence="17">
    <location>
        <begin position="1148"/>
        <end position="1165"/>
    </location>
</feature>
<evidence type="ECO:0000256" key="16">
    <source>
        <dbReference type="PROSITE-ProRule" id="PRU00221"/>
    </source>
</evidence>
<evidence type="ECO:0000256" key="9">
    <source>
        <dbReference type="ARBA" id="ARBA00022824"/>
    </source>
</evidence>
<comment type="similarity">
    <text evidence="3">Belongs to the WD repeat SEC31 family.</text>
</comment>
<comment type="caution">
    <text evidence="19">The sequence shown here is derived from an EMBL/GenBank/DDBJ whole genome shotgun (WGS) entry which is preliminary data.</text>
</comment>